<gene>
    <name evidence="2" type="ORF">ENP34_10505</name>
</gene>
<protein>
    <submittedName>
        <fullName evidence="2">DUF3006 domain-containing protein</fullName>
    </submittedName>
</protein>
<feature type="region of interest" description="Disordered" evidence="1">
    <location>
        <begin position="82"/>
        <end position="110"/>
    </location>
</feature>
<sequence length="110" mass="12095">MSTARCLSRATGRAIGYRSAEGPSMGSEPALIATVDRIESNERGELLAVLVLDDGQQLVVPLAILPTGTRRGSVLRLRWEPDPATERERRERIRSLQQRLFGPEPGTEQG</sequence>
<accession>A0A831WZK9</accession>
<dbReference type="AlphaFoldDB" id="A0A831WZK9"/>
<dbReference type="Pfam" id="PF11213">
    <property type="entry name" value="DUF3006"/>
    <property type="match status" value="1"/>
</dbReference>
<dbReference type="Gene3D" id="6.20.120.50">
    <property type="match status" value="1"/>
</dbReference>
<comment type="caution">
    <text evidence="2">The sequence shown here is derived from an EMBL/GenBank/DDBJ whole genome shotgun (WGS) entry which is preliminary data.</text>
</comment>
<dbReference type="EMBL" id="DSIY01000247">
    <property type="protein sequence ID" value="HEG91853.1"/>
    <property type="molecule type" value="Genomic_DNA"/>
</dbReference>
<name>A0A831WZK9_9BACT</name>
<organism evidence="2">
    <name type="scientific">Thermorudis peleae</name>
    <dbReference type="NCBI Taxonomy" id="1382356"/>
    <lineage>
        <taxon>Bacteria</taxon>
        <taxon>Pseudomonadati</taxon>
        <taxon>Thermomicrobiota</taxon>
        <taxon>Thermomicrobia</taxon>
        <taxon>Thermomicrobia incertae sedis</taxon>
        <taxon>Thermorudis</taxon>
    </lineage>
</organism>
<evidence type="ECO:0000313" key="2">
    <source>
        <dbReference type="EMBL" id="HEG91853.1"/>
    </source>
</evidence>
<reference evidence="2" key="1">
    <citation type="journal article" date="2020" name="mSystems">
        <title>Genome- and Community-Level Interaction Insights into Carbon Utilization and Element Cycling Functions of Hydrothermarchaeota in Hydrothermal Sediment.</title>
        <authorList>
            <person name="Zhou Z."/>
            <person name="Liu Y."/>
            <person name="Xu W."/>
            <person name="Pan J."/>
            <person name="Luo Z.H."/>
            <person name="Li M."/>
        </authorList>
    </citation>
    <scope>NUCLEOTIDE SEQUENCE [LARGE SCALE GENOMIC DNA]</scope>
    <source>
        <strain evidence="2">SpSt-210</strain>
    </source>
</reference>
<proteinExistence type="predicted"/>
<dbReference type="InterPro" id="IPR021377">
    <property type="entry name" value="DUF3006"/>
</dbReference>
<feature type="compositionally biased region" description="Basic and acidic residues" evidence="1">
    <location>
        <begin position="82"/>
        <end position="94"/>
    </location>
</feature>
<evidence type="ECO:0000256" key="1">
    <source>
        <dbReference type="SAM" id="MobiDB-lite"/>
    </source>
</evidence>